<evidence type="ECO:0000313" key="3">
    <source>
        <dbReference type="Proteomes" id="UP000182427"/>
    </source>
</evidence>
<dbReference type="AlphaFoldDB" id="A0A1G7LRN3"/>
<dbReference type="EMBL" id="LT629690">
    <property type="protein sequence ID" value="SDF51650.1"/>
    <property type="molecule type" value="Genomic_DNA"/>
</dbReference>
<keyword evidence="1" id="KW-0812">Transmembrane</keyword>
<dbReference type="Proteomes" id="UP000182427">
    <property type="component" value="Chromosome I"/>
</dbReference>
<proteinExistence type="predicted"/>
<protein>
    <submittedName>
        <fullName evidence="2">Uncharacterized protein</fullName>
    </submittedName>
</protein>
<organism evidence="2 3">
    <name type="scientific">Terriglobus roseus</name>
    <dbReference type="NCBI Taxonomy" id="392734"/>
    <lineage>
        <taxon>Bacteria</taxon>
        <taxon>Pseudomonadati</taxon>
        <taxon>Acidobacteriota</taxon>
        <taxon>Terriglobia</taxon>
        <taxon>Terriglobales</taxon>
        <taxon>Acidobacteriaceae</taxon>
        <taxon>Terriglobus</taxon>
    </lineage>
</organism>
<name>A0A1G7LRN3_9BACT</name>
<sequence length="29" mass="3404">MHTVTTTHDWTYRIAACGCGLLFLWVLFF</sequence>
<feature type="transmembrane region" description="Helical" evidence="1">
    <location>
        <begin position="12"/>
        <end position="28"/>
    </location>
</feature>
<gene>
    <name evidence="2" type="ORF">SAMN05444167_2600</name>
</gene>
<keyword evidence="3" id="KW-1185">Reference proteome</keyword>
<reference evidence="3" key="1">
    <citation type="submission" date="2016-10" db="EMBL/GenBank/DDBJ databases">
        <authorList>
            <person name="Varghese N."/>
            <person name="Submissions S."/>
        </authorList>
    </citation>
    <scope>NUCLEOTIDE SEQUENCE [LARGE SCALE GENOMIC DNA]</scope>
    <source>
        <strain evidence="3">GAS232</strain>
    </source>
</reference>
<keyword evidence="1" id="KW-0472">Membrane</keyword>
<accession>A0A1G7LRN3</accession>
<evidence type="ECO:0000256" key="1">
    <source>
        <dbReference type="SAM" id="Phobius"/>
    </source>
</evidence>
<evidence type="ECO:0000313" key="2">
    <source>
        <dbReference type="EMBL" id="SDF51650.1"/>
    </source>
</evidence>
<keyword evidence="1" id="KW-1133">Transmembrane helix</keyword>